<feature type="non-terminal residue" evidence="3">
    <location>
        <position position="1"/>
    </location>
</feature>
<dbReference type="EMBL" id="VDMD01000001">
    <property type="protein sequence ID" value="TRM69028.1"/>
    <property type="molecule type" value="Genomic_DNA"/>
</dbReference>
<reference evidence="3 4" key="1">
    <citation type="journal article" date="2019" name="New Phytol.">
        <title>Comparative genomics reveals unique wood-decay strategies and fruiting body development in the Schizophyllaceae.</title>
        <authorList>
            <person name="Almasi E."/>
            <person name="Sahu N."/>
            <person name="Krizsan K."/>
            <person name="Balint B."/>
            <person name="Kovacs G.M."/>
            <person name="Kiss B."/>
            <person name="Cseklye J."/>
            <person name="Drula E."/>
            <person name="Henrissat B."/>
            <person name="Nagy I."/>
            <person name="Chovatia M."/>
            <person name="Adam C."/>
            <person name="LaButti K."/>
            <person name="Lipzen A."/>
            <person name="Riley R."/>
            <person name="Grigoriev I.V."/>
            <person name="Nagy L.G."/>
        </authorList>
    </citation>
    <scope>NUCLEOTIDE SEQUENCE [LARGE SCALE GENOMIC DNA]</scope>
    <source>
        <strain evidence="3 4">NL-1724</strain>
    </source>
</reference>
<name>A0A550CW55_9AGAR</name>
<dbReference type="OrthoDB" id="10388211at2759"/>
<dbReference type="Proteomes" id="UP000320762">
    <property type="component" value="Unassembled WGS sequence"/>
</dbReference>
<dbReference type="InterPro" id="IPR046520">
    <property type="entry name" value="DUF6697"/>
</dbReference>
<sequence length="141" mass="16152">VQRTWAKSIAAKKMPQCWRNMRTVVFGDGEPRAKNRAAEDRMLQALRDGTTYLEVILFECKAYDRRIAEDLADWWTRQPELQGLYSHSQGARTPTAAVSKRALPQEPSSQRSSAHRKRPRTLMAQTEDVDDDGEDSDYRPG</sequence>
<protein>
    <recommendedName>
        <fullName evidence="2">DUF6697 domain-containing protein</fullName>
    </recommendedName>
</protein>
<accession>A0A550CW55</accession>
<dbReference type="AlphaFoldDB" id="A0A550CW55"/>
<feature type="region of interest" description="Disordered" evidence="1">
    <location>
        <begin position="83"/>
        <end position="141"/>
    </location>
</feature>
<evidence type="ECO:0000256" key="1">
    <source>
        <dbReference type="SAM" id="MobiDB-lite"/>
    </source>
</evidence>
<dbReference type="Pfam" id="PF20411">
    <property type="entry name" value="DUF6697"/>
    <property type="match status" value="1"/>
</dbReference>
<gene>
    <name evidence="3" type="ORF">BD626DRAFT_391398</name>
</gene>
<evidence type="ECO:0000313" key="3">
    <source>
        <dbReference type="EMBL" id="TRM69028.1"/>
    </source>
</evidence>
<organism evidence="3 4">
    <name type="scientific">Schizophyllum amplum</name>
    <dbReference type="NCBI Taxonomy" id="97359"/>
    <lineage>
        <taxon>Eukaryota</taxon>
        <taxon>Fungi</taxon>
        <taxon>Dikarya</taxon>
        <taxon>Basidiomycota</taxon>
        <taxon>Agaricomycotina</taxon>
        <taxon>Agaricomycetes</taxon>
        <taxon>Agaricomycetidae</taxon>
        <taxon>Agaricales</taxon>
        <taxon>Schizophyllaceae</taxon>
        <taxon>Schizophyllum</taxon>
    </lineage>
</organism>
<comment type="caution">
    <text evidence="3">The sequence shown here is derived from an EMBL/GenBank/DDBJ whole genome shotgun (WGS) entry which is preliminary data.</text>
</comment>
<keyword evidence="4" id="KW-1185">Reference proteome</keyword>
<evidence type="ECO:0000259" key="2">
    <source>
        <dbReference type="Pfam" id="PF20411"/>
    </source>
</evidence>
<feature type="domain" description="DUF6697" evidence="2">
    <location>
        <begin position="1"/>
        <end position="73"/>
    </location>
</feature>
<evidence type="ECO:0000313" key="4">
    <source>
        <dbReference type="Proteomes" id="UP000320762"/>
    </source>
</evidence>
<proteinExistence type="predicted"/>